<feature type="signal peptide" evidence="6">
    <location>
        <begin position="1"/>
        <end position="27"/>
    </location>
</feature>
<evidence type="ECO:0000256" key="3">
    <source>
        <dbReference type="ARBA" id="ARBA00023136"/>
    </source>
</evidence>
<dbReference type="GeneID" id="101720789"/>
<keyword evidence="5" id="KW-0812">Transmembrane</keyword>
<gene>
    <name evidence="9" type="primary">LOC101720789</name>
</gene>
<evidence type="ECO:0000256" key="1">
    <source>
        <dbReference type="ARBA" id="ARBA00004370"/>
    </source>
</evidence>
<dbReference type="RefSeq" id="XP_004871188.1">
    <property type="nucleotide sequence ID" value="XM_004871131.2"/>
</dbReference>
<accession>A0AAX6QDM6</accession>
<dbReference type="InterPro" id="IPR003599">
    <property type="entry name" value="Ig_sub"/>
</dbReference>
<evidence type="ECO:0000256" key="5">
    <source>
        <dbReference type="SAM" id="Phobius"/>
    </source>
</evidence>
<dbReference type="InterPro" id="IPR013783">
    <property type="entry name" value="Ig-like_fold"/>
</dbReference>
<dbReference type="Gene3D" id="2.60.40.10">
    <property type="entry name" value="Immunoglobulins"/>
    <property type="match status" value="2"/>
</dbReference>
<evidence type="ECO:0000313" key="9">
    <source>
        <dbReference type="RefSeq" id="XP_004871188.1"/>
    </source>
</evidence>
<evidence type="ECO:0000259" key="7">
    <source>
        <dbReference type="PROSITE" id="PS50835"/>
    </source>
</evidence>
<sequence length="363" mass="39272">MGPGLRAPRLCWASWLLGVLSFISVWSYSARVSGDHGAGIQDSAAPILVKGIRGGSVLLQVTQWPGKDLGAMVEDITWVFFSGSEHTGILRVYNRTVDPTLLKLQDKYKGRVQTPSVTSLEIRNLSPQDSGQYMAQGWLMTGEDLHQVFDLKVYEPVSPPQILAKSLSVTAEWCNVTLECRPTGATEDLNVTWENKGLARELEQRGTPGPAPTPWTRAVSLPLSQANGSLSCVVSNPADQNRATSDLSDICPRGGSGQSTAGLTGGLLGGFVAVILLLGAGLYLWKLREKRKKMVLEQCSDSGAGLQQDQRVCTDDVLYAGIMTQNPLEESDKRIGEQHPEARGPLTSVYSKLVLPGQPMKIT</sequence>
<dbReference type="PANTHER" id="PTHR12080">
    <property type="entry name" value="SIGNALING LYMPHOCYTIC ACTIVATION MOLECULE"/>
    <property type="match status" value="1"/>
</dbReference>
<evidence type="ECO:0000256" key="4">
    <source>
        <dbReference type="ARBA" id="ARBA00023180"/>
    </source>
</evidence>
<protein>
    <submittedName>
        <fullName evidence="9">SLAM family member 5-like</fullName>
    </submittedName>
</protein>
<dbReference type="KEGG" id="hgl:101720789"/>
<dbReference type="InterPro" id="IPR036179">
    <property type="entry name" value="Ig-like_dom_sf"/>
</dbReference>
<dbReference type="InterPro" id="IPR007110">
    <property type="entry name" value="Ig-like_dom"/>
</dbReference>
<dbReference type="PROSITE" id="PS50835">
    <property type="entry name" value="IG_LIKE"/>
    <property type="match status" value="1"/>
</dbReference>
<keyword evidence="2 6" id="KW-0732">Signal</keyword>
<dbReference type="SMART" id="SM00409">
    <property type="entry name" value="IG"/>
    <property type="match status" value="1"/>
</dbReference>
<comment type="subcellular location">
    <subcellularLocation>
        <location evidence="1">Membrane</location>
    </subcellularLocation>
</comment>
<keyword evidence="4" id="KW-0325">Glycoprotein</keyword>
<evidence type="ECO:0000313" key="8">
    <source>
        <dbReference type="Proteomes" id="UP000694906"/>
    </source>
</evidence>
<keyword evidence="3 5" id="KW-0472">Membrane</keyword>
<name>A0AAX6QDM6_HETGA</name>
<dbReference type="AlphaFoldDB" id="A0AAX6QDM6"/>
<proteinExistence type="predicted"/>
<dbReference type="Proteomes" id="UP000694906">
    <property type="component" value="Unplaced"/>
</dbReference>
<feature type="chain" id="PRO_5044005354" evidence="6">
    <location>
        <begin position="28"/>
        <end position="363"/>
    </location>
</feature>
<organism evidence="8 9">
    <name type="scientific">Heterocephalus glaber</name>
    <name type="common">Naked mole rat</name>
    <dbReference type="NCBI Taxonomy" id="10181"/>
    <lineage>
        <taxon>Eukaryota</taxon>
        <taxon>Metazoa</taxon>
        <taxon>Chordata</taxon>
        <taxon>Craniata</taxon>
        <taxon>Vertebrata</taxon>
        <taxon>Euteleostomi</taxon>
        <taxon>Mammalia</taxon>
        <taxon>Eutheria</taxon>
        <taxon>Euarchontoglires</taxon>
        <taxon>Glires</taxon>
        <taxon>Rodentia</taxon>
        <taxon>Hystricomorpha</taxon>
        <taxon>Bathyergidae</taxon>
        <taxon>Heterocephalus</taxon>
    </lineage>
</organism>
<keyword evidence="5" id="KW-1133">Transmembrane helix</keyword>
<keyword evidence="8" id="KW-1185">Reference proteome</keyword>
<feature type="domain" description="Ig-like" evidence="7">
    <location>
        <begin position="160"/>
        <end position="248"/>
    </location>
</feature>
<dbReference type="InterPro" id="IPR015631">
    <property type="entry name" value="CD2/SLAM_rcpt"/>
</dbReference>
<feature type="transmembrane region" description="Helical" evidence="5">
    <location>
        <begin position="261"/>
        <end position="285"/>
    </location>
</feature>
<evidence type="ECO:0000256" key="2">
    <source>
        <dbReference type="ARBA" id="ARBA00022729"/>
    </source>
</evidence>
<dbReference type="GO" id="GO:0016020">
    <property type="term" value="C:membrane"/>
    <property type="evidence" value="ECO:0007669"/>
    <property type="project" value="UniProtKB-SubCell"/>
</dbReference>
<reference evidence="9" key="1">
    <citation type="submission" date="2025-08" db="UniProtKB">
        <authorList>
            <consortium name="RefSeq"/>
        </authorList>
    </citation>
    <scope>IDENTIFICATION</scope>
</reference>
<evidence type="ECO:0000256" key="6">
    <source>
        <dbReference type="SAM" id="SignalP"/>
    </source>
</evidence>
<dbReference type="PANTHER" id="PTHR12080:SF110">
    <property type="entry name" value="IG-LIKE DOMAIN-CONTAINING PROTEIN"/>
    <property type="match status" value="1"/>
</dbReference>
<dbReference type="SUPFAM" id="SSF48726">
    <property type="entry name" value="Immunoglobulin"/>
    <property type="match status" value="1"/>
</dbReference>